<keyword evidence="2" id="KW-1185">Reference proteome</keyword>
<gene>
    <name evidence="1" type="ORF">SAMN05444337_0064</name>
</gene>
<dbReference type="Proteomes" id="UP000184232">
    <property type="component" value="Unassembled WGS sequence"/>
</dbReference>
<dbReference type="EMBL" id="FQZH01000001">
    <property type="protein sequence ID" value="SHI46508.1"/>
    <property type="molecule type" value="Genomic_DNA"/>
</dbReference>
<dbReference type="RefSeq" id="WP_072780314.1">
    <property type="nucleotide sequence ID" value="NZ_CP045292.1"/>
</dbReference>
<evidence type="ECO:0000313" key="2">
    <source>
        <dbReference type="Proteomes" id="UP000184232"/>
    </source>
</evidence>
<evidence type="ECO:0000313" key="1">
    <source>
        <dbReference type="EMBL" id="SHI46508.1"/>
    </source>
</evidence>
<dbReference type="AlphaFoldDB" id="A0A1M6BD63"/>
<name>A0A1M6BD63_9FLAO</name>
<sequence>MDLVTLFKVLKKYDVKYHSIINGDSTFNLELVQKFLSDLKDAANRLDGFTIKSFLSRRRALVVILQEQYYKLKSYDKEQIVFNDIEDEAKRRFKIKNRDKSKFNTPQETHPKNPFNYYGNDKNSLKEYRETIGLLASMPDFYIVGDEAQDDIIKLYHIIEE</sequence>
<protein>
    <submittedName>
        <fullName evidence="1">Uncharacterized protein</fullName>
    </submittedName>
</protein>
<dbReference type="OrthoDB" id="1176669at2"/>
<organism evidence="1 2">
    <name type="scientific">Flavobacterium haoranii</name>
    <dbReference type="NCBI Taxonomy" id="683124"/>
    <lineage>
        <taxon>Bacteria</taxon>
        <taxon>Pseudomonadati</taxon>
        <taxon>Bacteroidota</taxon>
        <taxon>Flavobacteriia</taxon>
        <taxon>Flavobacteriales</taxon>
        <taxon>Flavobacteriaceae</taxon>
        <taxon>Flavobacterium</taxon>
    </lineage>
</organism>
<reference evidence="1 2" key="1">
    <citation type="submission" date="2016-11" db="EMBL/GenBank/DDBJ databases">
        <authorList>
            <person name="Jaros S."/>
            <person name="Januszkiewicz K."/>
            <person name="Wedrychowicz H."/>
        </authorList>
    </citation>
    <scope>NUCLEOTIDE SEQUENCE [LARGE SCALE GENOMIC DNA]</scope>
    <source>
        <strain evidence="1 2">DSM 22807</strain>
    </source>
</reference>
<proteinExistence type="predicted"/>
<accession>A0A1M6BD63</accession>
<dbReference type="STRING" id="683124.SAMN05444337_0064"/>